<feature type="chain" id="PRO_5039555048" evidence="1">
    <location>
        <begin position="20"/>
        <end position="627"/>
    </location>
</feature>
<organism evidence="2 3">
    <name type="scientific">Candidatus Gallimonas intestinigallinarum</name>
    <dbReference type="NCBI Taxonomy" id="2838604"/>
    <lineage>
        <taxon>Bacteria</taxon>
        <taxon>Bacillati</taxon>
        <taxon>Bacillota</taxon>
        <taxon>Clostridia</taxon>
        <taxon>Candidatus Gallimonas</taxon>
    </lineage>
</organism>
<reference evidence="2" key="1">
    <citation type="journal article" date="2021" name="PeerJ">
        <title>Extensive microbial diversity within the chicken gut microbiome revealed by metagenomics and culture.</title>
        <authorList>
            <person name="Gilroy R."/>
            <person name="Ravi A."/>
            <person name="Getino M."/>
            <person name="Pursley I."/>
            <person name="Horton D.L."/>
            <person name="Alikhan N.F."/>
            <person name="Baker D."/>
            <person name="Gharbi K."/>
            <person name="Hall N."/>
            <person name="Watson M."/>
            <person name="Adriaenssens E.M."/>
            <person name="Foster-Nyarko E."/>
            <person name="Jarju S."/>
            <person name="Secka A."/>
            <person name="Antonio M."/>
            <person name="Oren A."/>
            <person name="Chaudhuri R.R."/>
            <person name="La Ragione R."/>
            <person name="Hildebrand F."/>
            <person name="Pallen M.J."/>
        </authorList>
    </citation>
    <scope>NUCLEOTIDE SEQUENCE</scope>
    <source>
        <strain evidence="2">CHK33-5263</strain>
    </source>
</reference>
<dbReference type="EMBL" id="DXBS01000089">
    <property type="protein sequence ID" value="HIZ24738.1"/>
    <property type="molecule type" value="Genomic_DNA"/>
</dbReference>
<sequence length="627" mass="66520">MKKKLAIMLASALAAATLAGCTDGTNHDQENTDPVISGVEDTATTVAGEEFDALAGVTATDREDGDLTDSISVRSIPEMTFTDGVATPSAPGSYELIYSVTDSGNATGNAYCTLTVTQAASEPEELYSFSFEDVTPTEADARGWTASIDEAAEGTATLKEGSYVFDIAHLNGVGDGSVTLNKTLTGLTNGDYQFVVWARSSVDTYVHLLAEDAANEEWATVGPGAWNVRVGTKVAPISTTFTIGDDTTKDIDLRIHMGKITPNPENPEDATPDTFSLAIEKVALYCTSGTETRVDLYEEDFAESAATVTTQAGDGAAASVAASDGAAEVAIDSYHDDGVGGVWSLKVDVALGDAAIESGVKYGYSVDVTAENAQAGELLVENQDASLRANFASFSLAAGETKTLTGTFTSEATIASGAVLRFQIGNPSEGVTSNTLTIDNVTFYRLDGDLRTDRVLLDRFLLFGAGSSNELNTEKPYEVFNGSDDSLSQLGIGTMYTEDGKLVYRIEEAGEADWHNKIAIGYRDNPLVLPGGAYFTFRIKIKASEELSFNYYVHDLNAVDWDSGLIIRENAVTIGPEETTLEFTTTTALIGESDFEMLFQFGSAALAELGEVVIEISEITVLQSVLI</sequence>
<name>A0A9D2DXC1_9FIRM</name>
<dbReference type="InterPro" id="IPR008979">
    <property type="entry name" value="Galactose-bd-like_sf"/>
</dbReference>
<protein>
    <submittedName>
        <fullName evidence="2">DUF5011 domain-containing protein</fullName>
    </submittedName>
</protein>
<evidence type="ECO:0000313" key="3">
    <source>
        <dbReference type="Proteomes" id="UP000824044"/>
    </source>
</evidence>
<dbReference type="InterPro" id="IPR013783">
    <property type="entry name" value="Ig-like_fold"/>
</dbReference>
<gene>
    <name evidence="2" type="ORF">H9812_04610</name>
</gene>
<keyword evidence="1" id="KW-0732">Signal</keyword>
<reference evidence="2" key="2">
    <citation type="submission" date="2021-04" db="EMBL/GenBank/DDBJ databases">
        <authorList>
            <person name="Gilroy R."/>
        </authorList>
    </citation>
    <scope>NUCLEOTIDE SEQUENCE</scope>
    <source>
        <strain evidence="2">CHK33-5263</strain>
    </source>
</reference>
<evidence type="ECO:0000313" key="2">
    <source>
        <dbReference type="EMBL" id="HIZ24738.1"/>
    </source>
</evidence>
<accession>A0A9D2DXC1</accession>
<feature type="signal peptide" evidence="1">
    <location>
        <begin position="1"/>
        <end position="19"/>
    </location>
</feature>
<comment type="caution">
    <text evidence="2">The sequence shown here is derived from an EMBL/GenBank/DDBJ whole genome shotgun (WGS) entry which is preliminary data.</text>
</comment>
<dbReference type="SUPFAM" id="SSF49785">
    <property type="entry name" value="Galactose-binding domain-like"/>
    <property type="match status" value="2"/>
</dbReference>
<dbReference type="Gene3D" id="2.60.40.10">
    <property type="entry name" value="Immunoglobulins"/>
    <property type="match status" value="1"/>
</dbReference>
<dbReference type="AlphaFoldDB" id="A0A9D2DXC1"/>
<dbReference type="Gene3D" id="2.60.120.260">
    <property type="entry name" value="Galactose-binding domain-like"/>
    <property type="match status" value="3"/>
</dbReference>
<dbReference type="PROSITE" id="PS51257">
    <property type="entry name" value="PROKAR_LIPOPROTEIN"/>
    <property type="match status" value="1"/>
</dbReference>
<dbReference type="Proteomes" id="UP000824044">
    <property type="component" value="Unassembled WGS sequence"/>
</dbReference>
<evidence type="ECO:0000256" key="1">
    <source>
        <dbReference type="SAM" id="SignalP"/>
    </source>
</evidence>
<proteinExistence type="predicted"/>